<organism evidence="1 2">
    <name type="scientific">Lactarius akahatsu</name>
    <dbReference type="NCBI Taxonomy" id="416441"/>
    <lineage>
        <taxon>Eukaryota</taxon>
        <taxon>Fungi</taxon>
        <taxon>Dikarya</taxon>
        <taxon>Basidiomycota</taxon>
        <taxon>Agaricomycotina</taxon>
        <taxon>Agaricomycetes</taxon>
        <taxon>Russulales</taxon>
        <taxon>Russulaceae</taxon>
        <taxon>Lactarius</taxon>
    </lineage>
</organism>
<sequence>MERFENMNDSELVVWSWRTGVRKLLVISTSMRSFAFLGDNFILASTATPPALLVYGLEQRPAHDATHASTYLLHFLIGALIHETLDILLTSDPSPGWLPSAGLQVPFQIAGDEQMIAMNLQRVDNWGHLEGETILIPTKTLLGQIESLLIKERHDVVWGSYGSHFLERVPLHGGWDVWTCFVFGMRHIIPRVIRLHGKPVMVVRDLSPTRFLKASEEEREESNALHQAMTRGSRMSYPRSILKCAPLPESIRNPQDVNLMISEDAIVVLDEDAVTGQVLMHLLTF</sequence>
<evidence type="ECO:0000313" key="2">
    <source>
        <dbReference type="Proteomes" id="UP001201163"/>
    </source>
</evidence>
<keyword evidence="2" id="KW-1185">Reference proteome</keyword>
<protein>
    <submittedName>
        <fullName evidence="1">Uncharacterized protein</fullName>
    </submittedName>
</protein>
<dbReference type="EMBL" id="JAKELL010000098">
    <property type="protein sequence ID" value="KAH8982610.1"/>
    <property type="molecule type" value="Genomic_DNA"/>
</dbReference>
<comment type="caution">
    <text evidence="1">The sequence shown here is derived from an EMBL/GenBank/DDBJ whole genome shotgun (WGS) entry which is preliminary data.</text>
</comment>
<evidence type="ECO:0000313" key="1">
    <source>
        <dbReference type="EMBL" id="KAH8982610.1"/>
    </source>
</evidence>
<dbReference type="Proteomes" id="UP001201163">
    <property type="component" value="Unassembled WGS sequence"/>
</dbReference>
<name>A0AAD4LDB4_9AGAM</name>
<dbReference type="AlphaFoldDB" id="A0AAD4LDB4"/>
<accession>A0AAD4LDB4</accession>
<proteinExistence type="predicted"/>
<reference evidence="1" key="1">
    <citation type="submission" date="2022-01" db="EMBL/GenBank/DDBJ databases">
        <title>Comparative genomics reveals a dynamic genome evolution in the ectomycorrhizal milk-cap (Lactarius) mushrooms.</title>
        <authorList>
            <consortium name="DOE Joint Genome Institute"/>
            <person name="Lebreton A."/>
            <person name="Tang N."/>
            <person name="Kuo A."/>
            <person name="LaButti K."/>
            <person name="Drula E."/>
            <person name="Barry K."/>
            <person name="Clum A."/>
            <person name="Lipzen A."/>
            <person name="Mousain D."/>
            <person name="Ng V."/>
            <person name="Wang R."/>
            <person name="Wang X."/>
            <person name="Dai Y."/>
            <person name="Henrissat B."/>
            <person name="Grigoriev I.V."/>
            <person name="Guerin-Laguette A."/>
            <person name="Yu F."/>
            <person name="Martin F.M."/>
        </authorList>
    </citation>
    <scope>NUCLEOTIDE SEQUENCE</scope>
    <source>
        <strain evidence="1">QP</strain>
    </source>
</reference>
<gene>
    <name evidence="1" type="ORF">EDB92DRAFT_1893833</name>
</gene>